<dbReference type="GO" id="GO:0004181">
    <property type="term" value="F:metallocarboxypeptidase activity"/>
    <property type="evidence" value="ECO:0007669"/>
    <property type="project" value="UniProtKB-UniRule"/>
</dbReference>
<dbReference type="CDD" id="cd06460">
    <property type="entry name" value="M32_Taq"/>
    <property type="match status" value="1"/>
</dbReference>
<dbReference type="AlphaFoldDB" id="D4CW12"/>
<feature type="coiled-coil region" evidence="4">
    <location>
        <begin position="64"/>
        <end position="91"/>
    </location>
</feature>
<dbReference type="InterPro" id="IPR001333">
    <property type="entry name" value="Peptidase_M32_Taq"/>
</dbReference>
<comment type="similarity">
    <text evidence="1">Belongs to the peptidase M32 family.</text>
</comment>
<dbReference type="PIRSF" id="PIRSF006615">
    <property type="entry name" value="Zn_crbxpep_Taq"/>
    <property type="match status" value="1"/>
</dbReference>
<dbReference type="Pfam" id="PF02074">
    <property type="entry name" value="Peptidase_M32"/>
    <property type="match status" value="1"/>
</dbReference>
<organism evidence="5 6">
    <name type="scientific">Fusobacterium periodonticum ATCC 33693</name>
    <dbReference type="NCBI Taxonomy" id="546275"/>
    <lineage>
        <taxon>Bacteria</taxon>
        <taxon>Fusobacteriati</taxon>
        <taxon>Fusobacteriota</taxon>
        <taxon>Fusobacteriia</taxon>
        <taxon>Fusobacteriales</taxon>
        <taxon>Fusobacteriaceae</taxon>
        <taxon>Fusobacterium</taxon>
    </lineage>
</organism>
<sequence length="502" mass="59140">MKGEFYMREKFRELVKRKNRIHANLELVQWDLETKTPIKSRPYLSELVGELSMKDYALSTSDEFVNLVEELNKQKETLTEIEKKEIELSMEEIEKKKKIPADEYEDYAKLTSYNQTVWEEAKAKKDFSIVKEGLKKIFDYNKKFATYRRKDEKTLYDVLLNDYEKGMDTERLDVFFSELKKEIVPFLKKIQEKKKTIKEVDKLSVPVDEDVQFKFAKFLSSYVGFDFEKGLVETSEHPFTLNLNKNDVRLTTNNKKDSPMSTVFSIIHESGHGIYEQQTSDELIDTLLGTGGSMGLHESQSRFMENIVGENKAFWKPLYSKAGEFYPFLKDLEFEEFYKQINRIEPGLIRVEADELTYSLHIMLRYEIEKMLINGEVNIDDLPKIWNEKVKEYLGLEPQNDSEGLMQDIHWYCGLVGYFPSYAIGNAYASQIYNTMKKDFDVDKALENQDLKKITDWLGEKIHKYGLLKDTPTIIKEVTGEELNPKYYIEYLKEKYSKIYEI</sequence>
<feature type="binding site" evidence="2">
    <location>
        <position position="298"/>
    </location>
    <ligand>
        <name>Zn(2+)</name>
        <dbReference type="ChEBI" id="CHEBI:29105"/>
        <note>catalytic</note>
    </ligand>
</feature>
<evidence type="ECO:0000256" key="3">
    <source>
        <dbReference type="PIRSR" id="PIRSR006615-2"/>
    </source>
</evidence>
<keyword evidence="1" id="KW-0482">Metalloprotease</keyword>
<dbReference type="PANTHER" id="PTHR34217:SF1">
    <property type="entry name" value="CARBOXYPEPTIDASE 1"/>
    <property type="match status" value="1"/>
</dbReference>
<evidence type="ECO:0000256" key="2">
    <source>
        <dbReference type="PIRSR" id="PIRSR006615-1"/>
    </source>
</evidence>
<comment type="caution">
    <text evidence="5">The sequence shown here is derived from an EMBL/GenBank/DDBJ whole genome shotgun (WGS) entry which is preliminary data.</text>
</comment>
<comment type="function">
    <text evidence="1">Broad specificity carboxypetidase that releases amino acids sequentially from the C-terminus, including neutral, aromatic, polar and basic residues.</text>
</comment>
<evidence type="ECO:0000256" key="4">
    <source>
        <dbReference type="SAM" id="Coils"/>
    </source>
</evidence>
<evidence type="ECO:0000313" key="6">
    <source>
        <dbReference type="Proteomes" id="UP000003748"/>
    </source>
</evidence>
<protein>
    <recommendedName>
        <fullName evidence="1">Metal-dependent carboxypeptidase</fullName>
        <ecNumber evidence="1">3.4.17.19</ecNumber>
    </recommendedName>
</protein>
<comment type="cofactor">
    <cofactor evidence="2">
        <name>Zn(2+)</name>
        <dbReference type="ChEBI" id="CHEBI:29105"/>
    </cofactor>
    <text evidence="2">Binds 1 zinc ion per subunit.</text>
</comment>
<dbReference type="HOGENOM" id="CLU_032916_1_1_0"/>
<dbReference type="eggNOG" id="COG2317">
    <property type="taxonomic scope" value="Bacteria"/>
</dbReference>
<accession>D4CW12</accession>
<evidence type="ECO:0000313" key="5">
    <source>
        <dbReference type="EMBL" id="EFE86426.1"/>
    </source>
</evidence>
<dbReference type="Gene3D" id="1.10.1370.30">
    <property type="match status" value="1"/>
</dbReference>
<dbReference type="PRINTS" id="PR00998">
    <property type="entry name" value="CRBOXYPTASET"/>
</dbReference>
<dbReference type="PROSITE" id="PS52034">
    <property type="entry name" value="PEPTIDASE_M32"/>
    <property type="match status" value="1"/>
</dbReference>
<dbReference type="STRING" id="546275.FUSPEROL_01621"/>
<proteinExistence type="inferred from homology"/>
<keyword evidence="4" id="KW-0175">Coiled coil</keyword>
<dbReference type="PANTHER" id="PTHR34217">
    <property type="entry name" value="METAL-DEPENDENT CARBOXYPEPTIDASE"/>
    <property type="match status" value="1"/>
</dbReference>
<dbReference type="GO" id="GO:0006508">
    <property type="term" value="P:proteolysis"/>
    <property type="evidence" value="ECO:0007669"/>
    <property type="project" value="UniProtKB-UniRule"/>
</dbReference>
<feature type="binding site" evidence="2">
    <location>
        <position position="272"/>
    </location>
    <ligand>
        <name>Zn(2+)</name>
        <dbReference type="ChEBI" id="CHEBI:29105"/>
        <note>catalytic</note>
    </ligand>
</feature>
<feature type="binding site" evidence="2">
    <location>
        <position position="268"/>
    </location>
    <ligand>
        <name>Zn(2+)</name>
        <dbReference type="ChEBI" id="CHEBI:29105"/>
        <note>catalytic</note>
    </ligand>
</feature>
<keyword evidence="1" id="KW-0645">Protease</keyword>
<dbReference type="Proteomes" id="UP000003748">
    <property type="component" value="Unassembled WGS sequence"/>
</dbReference>
<keyword evidence="1 5" id="KW-0121">Carboxypeptidase</keyword>
<dbReference type="EMBL" id="ACJY01000086">
    <property type="protein sequence ID" value="EFE86426.1"/>
    <property type="molecule type" value="Genomic_DNA"/>
</dbReference>
<keyword evidence="1 5" id="KW-0378">Hydrolase</keyword>
<feature type="active site" description="Proton donor/acceptor" evidence="3">
    <location>
        <position position="269"/>
    </location>
</feature>
<keyword evidence="2" id="KW-0862">Zinc</keyword>
<dbReference type="GO" id="GO:0046872">
    <property type="term" value="F:metal ion binding"/>
    <property type="evidence" value="ECO:0007669"/>
    <property type="project" value="UniProtKB-KW"/>
</dbReference>
<name>D4CW12_9FUSO</name>
<keyword evidence="1 2" id="KW-0479">Metal-binding</keyword>
<evidence type="ECO:0000256" key="1">
    <source>
        <dbReference type="PIRNR" id="PIRNR006615"/>
    </source>
</evidence>
<gene>
    <name evidence="5" type="ORF">FUSPEROL_01621</name>
</gene>
<dbReference type="EC" id="3.4.17.19" evidence="1"/>
<comment type="catalytic activity">
    <reaction evidence="1">
        <text>Release of a C-terminal amino acid with broad specificity, except for -Pro.</text>
        <dbReference type="EC" id="3.4.17.19"/>
    </reaction>
</comment>
<reference evidence="5 6" key="1">
    <citation type="submission" date="2010-02" db="EMBL/GenBank/DDBJ databases">
        <authorList>
            <person name="Weinstock G."/>
            <person name="Sodergren E."/>
            <person name="Clifton S."/>
            <person name="Fulton L."/>
            <person name="Fulton B."/>
            <person name="Courtney L."/>
            <person name="Fronick C."/>
            <person name="Harrison M."/>
            <person name="Strong C."/>
            <person name="Farmer C."/>
            <person name="Delahaunty K."/>
            <person name="Markovic C."/>
            <person name="Hall O."/>
            <person name="Minx P."/>
            <person name="Tomlinson C."/>
            <person name="Mitreva M."/>
            <person name="Nelson J."/>
            <person name="Hou S."/>
            <person name="Wollam A."/>
            <person name="Pepin K.H."/>
            <person name="Johnson M."/>
            <person name="Bhonagiri V."/>
            <person name="Zhang X."/>
            <person name="Suruliraj S."/>
            <person name="Warren W."/>
            <person name="Chinwalla A."/>
            <person name="Mardis E.R."/>
            <person name="Wilson R.K."/>
        </authorList>
    </citation>
    <scope>NUCLEOTIDE SEQUENCE [LARGE SCALE GENOMIC DNA]</scope>
    <source>
        <strain evidence="5 6">ATCC 33693</strain>
    </source>
</reference>
<dbReference type="SUPFAM" id="SSF55486">
    <property type="entry name" value="Metalloproteases ('zincins'), catalytic domain"/>
    <property type="match status" value="1"/>
</dbReference>